<keyword evidence="3" id="KW-1185">Reference proteome</keyword>
<dbReference type="EMBL" id="JBHTOP010000022">
    <property type="protein sequence ID" value="MFD1671925.1"/>
    <property type="molecule type" value="Genomic_DNA"/>
</dbReference>
<organism evidence="2 3">
    <name type="scientific">Agrilactobacillus yilanensis</name>
    <dbReference type="NCBI Taxonomy" id="2485997"/>
    <lineage>
        <taxon>Bacteria</taxon>
        <taxon>Bacillati</taxon>
        <taxon>Bacillota</taxon>
        <taxon>Bacilli</taxon>
        <taxon>Lactobacillales</taxon>
        <taxon>Lactobacillaceae</taxon>
        <taxon>Agrilactobacillus</taxon>
    </lineage>
</organism>
<evidence type="ECO:0000313" key="2">
    <source>
        <dbReference type="EMBL" id="MFD1671925.1"/>
    </source>
</evidence>
<feature type="domain" description="Tetrapyrrole biosynthesis uroporphyrinogen III synthase" evidence="1">
    <location>
        <begin position="29"/>
        <end position="192"/>
    </location>
</feature>
<keyword evidence="2" id="KW-0456">Lyase</keyword>
<name>A0ABW4J7M7_9LACO</name>
<dbReference type="RefSeq" id="WP_125715828.1">
    <property type="nucleotide sequence ID" value="NZ_JBHTOP010000022.1"/>
</dbReference>
<gene>
    <name evidence="2" type="ORF">ACFQ5M_07455</name>
</gene>
<proteinExistence type="predicted"/>
<dbReference type="Pfam" id="PF02602">
    <property type="entry name" value="HEM4"/>
    <property type="match status" value="1"/>
</dbReference>
<dbReference type="EC" id="4.2.1.75" evidence="2"/>
<dbReference type="Proteomes" id="UP001597267">
    <property type="component" value="Unassembled WGS sequence"/>
</dbReference>
<accession>A0ABW4J7M7</accession>
<dbReference type="InterPro" id="IPR036108">
    <property type="entry name" value="4pyrrol_syn_uPrphyn_synt_sf"/>
</dbReference>
<dbReference type="GO" id="GO:0004852">
    <property type="term" value="F:uroporphyrinogen-III synthase activity"/>
    <property type="evidence" value="ECO:0007669"/>
    <property type="project" value="UniProtKB-EC"/>
</dbReference>
<dbReference type="SUPFAM" id="SSF69618">
    <property type="entry name" value="HemD-like"/>
    <property type="match status" value="1"/>
</dbReference>
<dbReference type="InterPro" id="IPR003754">
    <property type="entry name" value="4pyrrol_synth_uPrphyn_synth"/>
</dbReference>
<evidence type="ECO:0000259" key="1">
    <source>
        <dbReference type="Pfam" id="PF02602"/>
    </source>
</evidence>
<dbReference type="Gene3D" id="3.40.50.10090">
    <property type="match status" value="1"/>
</dbReference>
<reference evidence="3" key="1">
    <citation type="journal article" date="2019" name="Int. J. Syst. Evol. Microbiol.">
        <title>The Global Catalogue of Microorganisms (GCM) 10K type strain sequencing project: providing services to taxonomists for standard genome sequencing and annotation.</title>
        <authorList>
            <consortium name="The Broad Institute Genomics Platform"/>
            <consortium name="The Broad Institute Genome Sequencing Center for Infectious Disease"/>
            <person name="Wu L."/>
            <person name="Ma J."/>
        </authorList>
    </citation>
    <scope>NUCLEOTIDE SEQUENCE [LARGE SCALE GENOMIC DNA]</scope>
    <source>
        <strain evidence="3">CCM 8896</strain>
    </source>
</reference>
<comment type="caution">
    <text evidence="2">The sequence shown here is derived from an EMBL/GenBank/DDBJ whole genome shotgun (WGS) entry which is preliminary data.</text>
</comment>
<protein>
    <submittedName>
        <fullName evidence="2">Uroporphyrinogen-III synthase</fullName>
        <ecNumber evidence="2">4.2.1.75</ecNumber>
    </submittedName>
</protein>
<evidence type="ECO:0000313" key="3">
    <source>
        <dbReference type="Proteomes" id="UP001597267"/>
    </source>
</evidence>
<sequence length="232" mass="26461">MANKYLITRSQTSLPPKLMAKLLQNDTDFINLMALCPVHLQQKQIAQIKQADILALTSGFALTCIQPFFEKATKKPQLAVLSSRLQTAAQKAGFDSVLVSKSEQQDSLATMLRAKLFREQKILWLRGNLSDRYNPLRLATNWQSLIVYKNLVNYQQLIRLKQLLRNNQYTKILVTSNSAFERILEADPEIKTCFVSMSYKSTQLIRAQGFEANAPKQKQQRLQAAIDLLLTE</sequence>